<organism evidence="1 2">
    <name type="scientific">Eretmocerus hayati</name>
    <dbReference type="NCBI Taxonomy" id="131215"/>
    <lineage>
        <taxon>Eukaryota</taxon>
        <taxon>Metazoa</taxon>
        <taxon>Ecdysozoa</taxon>
        <taxon>Arthropoda</taxon>
        <taxon>Hexapoda</taxon>
        <taxon>Insecta</taxon>
        <taxon>Pterygota</taxon>
        <taxon>Neoptera</taxon>
        <taxon>Endopterygota</taxon>
        <taxon>Hymenoptera</taxon>
        <taxon>Apocrita</taxon>
        <taxon>Proctotrupomorpha</taxon>
        <taxon>Chalcidoidea</taxon>
        <taxon>Aphelinidae</taxon>
        <taxon>Aphelininae</taxon>
        <taxon>Eretmocerus</taxon>
    </lineage>
</organism>
<gene>
    <name evidence="1" type="ORF">QAD02_015921</name>
</gene>
<name>A0ACC2PC16_9HYME</name>
<evidence type="ECO:0000313" key="2">
    <source>
        <dbReference type="Proteomes" id="UP001239111"/>
    </source>
</evidence>
<proteinExistence type="predicted"/>
<evidence type="ECO:0000313" key="1">
    <source>
        <dbReference type="EMBL" id="KAJ8680134.1"/>
    </source>
</evidence>
<protein>
    <submittedName>
        <fullName evidence="1">Uncharacterized protein</fullName>
    </submittedName>
</protein>
<comment type="caution">
    <text evidence="1">The sequence shown here is derived from an EMBL/GenBank/DDBJ whole genome shotgun (WGS) entry which is preliminary data.</text>
</comment>
<reference evidence="1" key="1">
    <citation type="submission" date="2023-04" db="EMBL/GenBank/DDBJ databases">
        <title>A chromosome-level genome assembly of the parasitoid wasp Eretmocerus hayati.</title>
        <authorList>
            <person name="Zhong Y."/>
            <person name="Liu S."/>
            <person name="Liu Y."/>
        </authorList>
    </citation>
    <scope>NUCLEOTIDE SEQUENCE</scope>
    <source>
        <strain evidence="1">ZJU_SS_LIU_2023</strain>
    </source>
</reference>
<dbReference type="Proteomes" id="UP001239111">
    <property type="component" value="Chromosome 2"/>
</dbReference>
<dbReference type="EMBL" id="CM056742">
    <property type="protein sequence ID" value="KAJ8680134.1"/>
    <property type="molecule type" value="Genomic_DNA"/>
</dbReference>
<accession>A0ACC2PC16</accession>
<keyword evidence="2" id="KW-1185">Reference proteome</keyword>
<sequence length="517" mass="60493">MNMSPIILGAGFLITFTIVLVVYLWLDEYFSLRQTLGYITGPKDYPFIGLSWEISKIPRKDRFEWFNHLCYSYKNGMVVTWFGVEPIVNIRKPRHMEVILSSYTYLTKTRVYKVITPWLGSGLLTATGEKWFHRRRLISSAFNKLDDYVPAMQEKIEILMQTIDKTLSEKPGKPINVYNLITKYTLDSACKTALGIDVEIQQKTDNSSYMATLHNFCRISTDRYFKFWMKWNFIFFRTKVGKEFINAVKIMHRWTEKMIRQKWERRLLLGTIINEEHDNSEMDQKKAFLDHLFDANEKADRPLTLQEMRQELDTFLFTGYGTTFTAICWALFTLGNAPKVQAKVQSELNKIFGSSLKPATIKQLSYLTYLDLVIKEVLRLYPSIPSIGRCLDCDIVIDNCFIPKGTIVNIQIYQLHHDPEIWRDPESFNPDRFLPENSNGRHEYAYIPFSTGPRNCVGQNLALLEMKLVLSTILRKWYITSVVKPNEMKMISDFILRPFNDVIDVHFKPLKKTSLEL</sequence>